<protein>
    <submittedName>
        <fullName evidence="2">Uncharacterized protein</fullName>
    </submittedName>
</protein>
<dbReference type="HOGENOM" id="CLU_1344037_0_0_1"/>
<feature type="compositionally biased region" description="Basic residues" evidence="1">
    <location>
        <begin position="173"/>
        <end position="186"/>
    </location>
</feature>
<dbReference type="Proteomes" id="UP000002866">
    <property type="component" value="Chromosome 2"/>
</dbReference>
<feature type="region of interest" description="Disordered" evidence="1">
    <location>
        <begin position="60"/>
        <end position="87"/>
    </location>
</feature>
<evidence type="ECO:0000313" key="2">
    <source>
        <dbReference type="EMBL" id="CCH59414.1"/>
    </source>
</evidence>
<dbReference type="KEGG" id="tbl:TBLA_0B05880"/>
<dbReference type="AlphaFoldDB" id="I2GZ62"/>
<feature type="region of interest" description="Disordered" evidence="1">
    <location>
        <begin position="151"/>
        <end position="204"/>
    </location>
</feature>
<proteinExistence type="predicted"/>
<feature type="compositionally biased region" description="Polar residues" evidence="1">
    <location>
        <begin position="154"/>
        <end position="170"/>
    </location>
</feature>
<dbReference type="RefSeq" id="XP_004178933.1">
    <property type="nucleotide sequence ID" value="XM_004178885.1"/>
</dbReference>
<gene>
    <name evidence="2" type="primary">TBLA0B05880</name>
    <name evidence="2" type="ORF">TBLA_0B05880</name>
</gene>
<dbReference type="OrthoDB" id="4095763at2759"/>
<reference evidence="2 3" key="1">
    <citation type="journal article" date="2011" name="Proc. Natl. Acad. Sci. U.S.A.">
        <title>Evolutionary erosion of yeast sex chromosomes by mating-type switching accidents.</title>
        <authorList>
            <person name="Gordon J.L."/>
            <person name="Armisen D."/>
            <person name="Proux-Wera E."/>
            <person name="Oheigeartaigh S.S."/>
            <person name="Byrne K.P."/>
            <person name="Wolfe K.H."/>
        </authorList>
    </citation>
    <scope>NUCLEOTIDE SEQUENCE [LARGE SCALE GENOMIC DNA]</scope>
    <source>
        <strain evidence="3">ATCC 34711 / CBS 6284 / DSM 70876 / NBRC 10599 / NRRL Y-10934 / UCD 77-7</strain>
    </source>
</reference>
<name>I2GZ62_HENB6</name>
<dbReference type="EMBL" id="HE806317">
    <property type="protein sequence ID" value="CCH59414.1"/>
    <property type="molecule type" value="Genomic_DNA"/>
</dbReference>
<dbReference type="Pfam" id="PF10846">
    <property type="entry name" value="DUF2722"/>
    <property type="match status" value="2"/>
</dbReference>
<accession>I2GZ62</accession>
<evidence type="ECO:0000313" key="3">
    <source>
        <dbReference type="Proteomes" id="UP000002866"/>
    </source>
</evidence>
<sequence length="204" mass="23152">MDLLNILFGKELNTSYSEQTILKCLEFKLEQERTKQQFYKLENLNKSLEIYKLMHGCTPTTTTAPPPKPYKFPPENNRVSKRTSSPAKIGSRGVVQLNQKLSLHETGLEDEDETLTPITINQTTNGYDSFKQSPLQAHKRNLSLPSLNKLYIPDTTQSPTTITASAQSPTGPLRKHHPYSRGRSHTRSQSTTIDLNEIIRRTNL</sequence>
<organism evidence="2 3">
    <name type="scientific">Henningerozyma blattae (strain ATCC 34711 / CBS 6284 / DSM 70876 / NBRC 10599 / NRRL Y-10934 / UCD 77-7)</name>
    <name type="common">Yeast</name>
    <name type="synonym">Tetrapisispora blattae</name>
    <dbReference type="NCBI Taxonomy" id="1071380"/>
    <lineage>
        <taxon>Eukaryota</taxon>
        <taxon>Fungi</taxon>
        <taxon>Dikarya</taxon>
        <taxon>Ascomycota</taxon>
        <taxon>Saccharomycotina</taxon>
        <taxon>Saccharomycetes</taxon>
        <taxon>Saccharomycetales</taxon>
        <taxon>Saccharomycetaceae</taxon>
        <taxon>Henningerozyma</taxon>
    </lineage>
</organism>
<evidence type="ECO:0000256" key="1">
    <source>
        <dbReference type="SAM" id="MobiDB-lite"/>
    </source>
</evidence>
<keyword evidence="3" id="KW-1185">Reference proteome</keyword>
<dbReference type="InParanoid" id="I2GZ62"/>
<dbReference type="InterPro" id="IPR021216">
    <property type="entry name" value="DUF2722"/>
</dbReference>
<dbReference type="GeneID" id="14494522"/>
<dbReference type="FunCoup" id="I2GZ62">
    <property type="interactions" value="54"/>
</dbReference>